<dbReference type="OrthoDB" id="8067090at2759"/>
<evidence type="ECO:0000256" key="4">
    <source>
        <dbReference type="ARBA" id="ARBA00022801"/>
    </source>
</evidence>
<organism evidence="11 12">
    <name type="scientific">Phytophthora megakarya</name>
    <dbReference type="NCBI Taxonomy" id="4795"/>
    <lineage>
        <taxon>Eukaryota</taxon>
        <taxon>Sar</taxon>
        <taxon>Stramenopiles</taxon>
        <taxon>Oomycota</taxon>
        <taxon>Peronosporomycetes</taxon>
        <taxon>Peronosporales</taxon>
        <taxon>Peronosporaceae</taxon>
        <taxon>Phytophthora</taxon>
    </lineage>
</organism>
<keyword evidence="8" id="KW-0548">Nucleotidyltransferase</keyword>
<reference evidence="12" key="1">
    <citation type="submission" date="2017-03" db="EMBL/GenBank/DDBJ databases">
        <title>Phytopthora megakarya and P. palmivora, two closely related causual agents of cacao black pod achieved similar genome size and gene model numbers by different mechanisms.</title>
        <authorList>
            <person name="Ali S."/>
            <person name="Shao J."/>
            <person name="Larry D.J."/>
            <person name="Kronmiller B."/>
            <person name="Shen D."/>
            <person name="Strem M.D."/>
            <person name="Melnick R.L."/>
            <person name="Guiltinan M.J."/>
            <person name="Tyler B.M."/>
            <person name="Meinhardt L.W."/>
            <person name="Bailey B.A."/>
        </authorList>
    </citation>
    <scope>NUCLEOTIDE SEQUENCE [LARGE SCALE GENOMIC DNA]</scope>
    <source>
        <strain evidence="12">zdho120</strain>
    </source>
</reference>
<keyword evidence="8" id="KW-0239">DNA-directed DNA polymerase</keyword>
<evidence type="ECO:0000256" key="9">
    <source>
        <dbReference type="ARBA" id="ARBA00023172"/>
    </source>
</evidence>
<keyword evidence="7" id="KW-0695">RNA-directed DNA polymerase</keyword>
<dbReference type="GO" id="GO:0006310">
    <property type="term" value="P:DNA recombination"/>
    <property type="evidence" value="ECO:0007669"/>
    <property type="project" value="UniProtKB-KW"/>
</dbReference>
<keyword evidence="9" id="KW-0233">DNA recombination</keyword>
<dbReference type="GO" id="GO:0015074">
    <property type="term" value="P:DNA integration"/>
    <property type="evidence" value="ECO:0007669"/>
    <property type="project" value="UniProtKB-KW"/>
</dbReference>
<dbReference type="GO" id="GO:0003887">
    <property type="term" value="F:DNA-directed DNA polymerase activity"/>
    <property type="evidence" value="ECO:0007669"/>
    <property type="project" value="UniProtKB-KW"/>
</dbReference>
<gene>
    <name evidence="11" type="ORF">PHMEG_00034414</name>
</gene>
<accession>A0A225UR38</accession>
<dbReference type="GO" id="GO:0046872">
    <property type="term" value="F:metal ion binding"/>
    <property type="evidence" value="ECO:0007669"/>
    <property type="project" value="UniProtKB-KW"/>
</dbReference>
<evidence type="ECO:0000256" key="2">
    <source>
        <dbReference type="ARBA" id="ARBA00022723"/>
    </source>
</evidence>
<evidence type="ECO:0000256" key="6">
    <source>
        <dbReference type="ARBA" id="ARBA00022908"/>
    </source>
</evidence>
<dbReference type="GO" id="GO:0016787">
    <property type="term" value="F:hydrolase activity"/>
    <property type="evidence" value="ECO:0007669"/>
    <property type="project" value="UniProtKB-KW"/>
</dbReference>
<protein>
    <submittedName>
        <fullName evidence="11">Retroelement</fullName>
    </submittedName>
</protein>
<feature type="non-terminal residue" evidence="11">
    <location>
        <position position="244"/>
    </location>
</feature>
<keyword evidence="1" id="KW-0540">Nuclease</keyword>
<dbReference type="Gene3D" id="3.30.420.10">
    <property type="entry name" value="Ribonuclease H-like superfamily/Ribonuclease H"/>
    <property type="match status" value="1"/>
</dbReference>
<dbReference type="AlphaFoldDB" id="A0A225UR38"/>
<dbReference type="PANTHER" id="PTHR42648:SF11">
    <property type="entry name" value="TRANSPOSON TY4-P GAG-POL POLYPROTEIN"/>
    <property type="match status" value="1"/>
</dbReference>
<keyword evidence="5" id="KW-0460">Magnesium</keyword>
<dbReference type="Proteomes" id="UP000198211">
    <property type="component" value="Unassembled WGS sequence"/>
</dbReference>
<dbReference type="GO" id="GO:0003676">
    <property type="term" value="F:nucleic acid binding"/>
    <property type="evidence" value="ECO:0007669"/>
    <property type="project" value="InterPro"/>
</dbReference>
<dbReference type="GO" id="GO:0004519">
    <property type="term" value="F:endonuclease activity"/>
    <property type="evidence" value="ECO:0007669"/>
    <property type="project" value="UniProtKB-KW"/>
</dbReference>
<evidence type="ECO:0000256" key="1">
    <source>
        <dbReference type="ARBA" id="ARBA00022722"/>
    </source>
</evidence>
<keyword evidence="2" id="KW-0479">Metal-binding</keyword>
<dbReference type="InterPro" id="IPR001584">
    <property type="entry name" value="Integrase_cat-core"/>
</dbReference>
<keyword evidence="12" id="KW-1185">Reference proteome</keyword>
<evidence type="ECO:0000256" key="8">
    <source>
        <dbReference type="ARBA" id="ARBA00022932"/>
    </source>
</evidence>
<evidence type="ECO:0000313" key="12">
    <source>
        <dbReference type="Proteomes" id="UP000198211"/>
    </source>
</evidence>
<name>A0A225UR38_9STRA</name>
<dbReference type="EMBL" id="NBNE01012790">
    <property type="protein sequence ID" value="OWY95554.1"/>
    <property type="molecule type" value="Genomic_DNA"/>
</dbReference>
<dbReference type="SUPFAM" id="SSF53098">
    <property type="entry name" value="Ribonuclease H-like"/>
    <property type="match status" value="1"/>
</dbReference>
<dbReference type="InterPro" id="IPR036397">
    <property type="entry name" value="RNaseH_sf"/>
</dbReference>
<evidence type="ECO:0000259" key="10">
    <source>
        <dbReference type="PROSITE" id="PS50994"/>
    </source>
</evidence>
<dbReference type="InterPro" id="IPR039537">
    <property type="entry name" value="Retrotran_Ty1/copia-like"/>
</dbReference>
<dbReference type="InterPro" id="IPR012337">
    <property type="entry name" value="RNaseH-like_sf"/>
</dbReference>
<keyword evidence="3" id="KW-0255">Endonuclease</keyword>
<keyword evidence="6" id="KW-0229">DNA integration</keyword>
<dbReference type="Pfam" id="PF25597">
    <property type="entry name" value="SH3_retrovirus"/>
    <property type="match status" value="1"/>
</dbReference>
<dbReference type="PROSITE" id="PS50994">
    <property type="entry name" value="INTEGRASE"/>
    <property type="match status" value="1"/>
</dbReference>
<comment type="caution">
    <text evidence="11">The sequence shown here is derived from an EMBL/GenBank/DDBJ whole genome shotgun (WGS) entry which is preliminary data.</text>
</comment>
<evidence type="ECO:0000256" key="5">
    <source>
        <dbReference type="ARBA" id="ARBA00022842"/>
    </source>
</evidence>
<evidence type="ECO:0000256" key="3">
    <source>
        <dbReference type="ARBA" id="ARBA00022759"/>
    </source>
</evidence>
<keyword evidence="8" id="KW-0808">Transferase</keyword>
<sequence>MSAGTPNTSAGVASRYLWGFLLRRKEEATQVVLTHLKWIIAQGHRIEVFNADQGHELLNNTMKTFLQAHRIEYTWTNAYSPEENGLVEKMNGVVMARVRTLLCTANMPNRLWSEAFKFAIEVNNCDECFRWRYALLSSIWREIGCIYASHVGMCGDDIFTPKVLRQNKLENPGNPGLFMGFAKHSDSYCVLNLLNGHIEEVRSVEFDEDWTVEQSYVNRLLINRYGKRRSSLLPTVIPYIRLPV</sequence>
<evidence type="ECO:0000256" key="7">
    <source>
        <dbReference type="ARBA" id="ARBA00022918"/>
    </source>
</evidence>
<dbReference type="InterPro" id="IPR057670">
    <property type="entry name" value="SH3_retrovirus"/>
</dbReference>
<proteinExistence type="predicted"/>
<dbReference type="PANTHER" id="PTHR42648">
    <property type="entry name" value="TRANSPOSASE, PUTATIVE-RELATED"/>
    <property type="match status" value="1"/>
</dbReference>
<keyword evidence="4" id="KW-0378">Hydrolase</keyword>
<dbReference type="STRING" id="4795.A0A225UR38"/>
<feature type="domain" description="Integrase catalytic" evidence="10">
    <location>
        <begin position="1"/>
        <end position="124"/>
    </location>
</feature>
<dbReference type="GO" id="GO:0003964">
    <property type="term" value="F:RNA-directed DNA polymerase activity"/>
    <property type="evidence" value="ECO:0007669"/>
    <property type="project" value="UniProtKB-KW"/>
</dbReference>
<evidence type="ECO:0000313" key="11">
    <source>
        <dbReference type="EMBL" id="OWY95554.1"/>
    </source>
</evidence>